<dbReference type="Proteomes" id="UP000293342">
    <property type="component" value="Unassembled WGS sequence"/>
</dbReference>
<gene>
    <name evidence="2" type="ORF">E0H75_28920</name>
</gene>
<comment type="caution">
    <text evidence="2">The sequence shown here is derived from an EMBL/GenBank/DDBJ whole genome shotgun (WGS) entry which is preliminary data.</text>
</comment>
<protein>
    <submittedName>
        <fullName evidence="2">Uncharacterized protein</fullName>
    </submittedName>
</protein>
<evidence type="ECO:0000313" key="3">
    <source>
        <dbReference type="Proteomes" id="UP000293342"/>
    </source>
</evidence>
<keyword evidence="1" id="KW-0472">Membrane</keyword>
<evidence type="ECO:0000256" key="1">
    <source>
        <dbReference type="SAM" id="Phobius"/>
    </source>
</evidence>
<organism evidence="2 3">
    <name type="scientific">Kribbella capetownensis</name>
    <dbReference type="NCBI Taxonomy" id="1572659"/>
    <lineage>
        <taxon>Bacteria</taxon>
        <taxon>Bacillati</taxon>
        <taxon>Actinomycetota</taxon>
        <taxon>Actinomycetes</taxon>
        <taxon>Propionibacteriales</taxon>
        <taxon>Kribbellaceae</taxon>
        <taxon>Kribbella</taxon>
    </lineage>
</organism>
<dbReference type="OrthoDB" id="3831406at2"/>
<feature type="transmembrane region" description="Helical" evidence="1">
    <location>
        <begin position="44"/>
        <end position="67"/>
    </location>
</feature>
<accession>A0A4R0JLN8</accession>
<evidence type="ECO:0000313" key="2">
    <source>
        <dbReference type="EMBL" id="TCC45748.1"/>
    </source>
</evidence>
<keyword evidence="1" id="KW-1133">Transmembrane helix</keyword>
<dbReference type="AlphaFoldDB" id="A0A4R0JLN8"/>
<name>A0A4R0JLN8_9ACTN</name>
<proteinExistence type="predicted"/>
<sequence length="87" mass="9451">MLTGRVLLETIVITVGGVDTYYDYDECRWKYRRLGGGPMYPEPIATFGLVIAVSLSAGASASLSVCVSRQRLNRSPRSTSPCFQGMG</sequence>
<dbReference type="EMBL" id="SJKD01000007">
    <property type="protein sequence ID" value="TCC45748.1"/>
    <property type="molecule type" value="Genomic_DNA"/>
</dbReference>
<keyword evidence="1" id="KW-0812">Transmembrane</keyword>
<keyword evidence="3" id="KW-1185">Reference proteome</keyword>
<reference evidence="2 3" key="1">
    <citation type="submission" date="2019-02" db="EMBL/GenBank/DDBJ databases">
        <title>Kribbella capetownensis sp. nov. and Kribbella speibonae sp. nov., isolated from soil.</title>
        <authorList>
            <person name="Curtis S.M."/>
            <person name="Norton I."/>
            <person name="Everest G.J."/>
            <person name="Meyers P.R."/>
        </authorList>
    </citation>
    <scope>NUCLEOTIDE SEQUENCE [LARGE SCALE GENOMIC DNA]</scope>
    <source>
        <strain evidence="2 3">YM53</strain>
    </source>
</reference>